<name>H2YBY0_CIOSA</name>
<dbReference type="SMART" id="SM00325">
    <property type="entry name" value="RhoGEF"/>
    <property type="match status" value="1"/>
</dbReference>
<dbReference type="STRING" id="51511.ENSCSAVP00000002828"/>
<organism evidence="2 3">
    <name type="scientific">Ciona savignyi</name>
    <name type="common">Pacific transparent sea squirt</name>
    <dbReference type="NCBI Taxonomy" id="51511"/>
    <lineage>
        <taxon>Eukaryota</taxon>
        <taxon>Metazoa</taxon>
        <taxon>Chordata</taxon>
        <taxon>Tunicata</taxon>
        <taxon>Ascidiacea</taxon>
        <taxon>Phlebobranchia</taxon>
        <taxon>Cionidae</taxon>
        <taxon>Ciona</taxon>
    </lineage>
</organism>
<dbReference type="AlphaFoldDB" id="H2YBY0"/>
<dbReference type="Pfam" id="PF00621">
    <property type="entry name" value="RhoGEF"/>
    <property type="match status" value="1"/>
</dbReference>
<protein>
    <recommendedName>
        <fullName evidence="1">DH domain-containing protein</fullName>
    </recommendedName>
</protein>
<dbReference type="InterPro" id="IPR035899">
    <property type="entry name" value="DBL_dom_sf"/>
</dbReference>
<dbReference type="Ensembl" id="ENSCSAVT00000002872.1">
    <property type="protein sequence ID" value="ENSCSAVP00000002828.1"/>
    <property type="gene ID" value="ENSCSAVG00000001687.1"/>
</dbReference>
<dbReference type="InterPro" id="IPR051492">
    <property type="entry name" value="Dynamin-Rho_GEF"/>
</dbReference>
<sequence>MREIVETEKDFLQDITIAIDDIMEPLIEHELPPDIRIDTLFGNIEDIKAFSADFLAALQAVPDFPAKGGRNIGKVFTEFSPRMKEVYKIYCRNHDDATALLEKCEDDREFQVLVQECLNNAKTKVNTFDLGSFLIKPVQRMLKYPLL</sequence>
<dbReference type="Proteomes" id="UP000007875">
    <property type="component" value="Unassembled WGS sequence"/>
</dbReference>
<dbReference type="PANTHER" id="PTHR22834">
    <property type="entry name" value="NUCLEAR FUSION PROTEIN FUS2"/>
    <property type="match status" value="1"/>
</dbReference>
<dbReference type="InParanoid" id="H2YBY0"/>
<reference evidence="3" key="1">
    <citation type="submission" date="2003-08" db="EMBL/GenBank/DDBJ databases">
        <authorList>
            <person name="Birren B."/>
            <person name="Nusbaum C."/>
            <person name="Abebe A."/>
            <person name="Abouelleil A."/>
            <person name="Adekoya E."/>
            <person name="Ait-zahra M."/>
            <person name="Allen N."/>
            <person name="Allen T."/>
            <person name="An P."/>
            <person name="Anderson M."/>
            <person name="Anderson S."/>
            <person name="Arachchi H."/>
            <person name="Armbruster J."/>
            <person name="Bachantsang P."/>
            <person name="Baldwin J."/>
            <person name="Barry A."/>
            <person name="Bayul T."/>
            <person name="Blitshsteyn B."/>
            <person name="Bloom T."/>
            <person name="Blye J."/>
            <person name="Boguslavskiy L."/>
            <person name="Borowsky M."/>
            <person name="Boukhgalter B."/>
            <person name="Brunache A."/>
            <person name="Butler J."/>
            <person name="Calixte N."/>
            <person name="Calvo S."/>
            <person name="Camarata J."/>
            <person name="Campo K."/>
            <person name="Chang J."/>
            <person name="Cheshatsang Y."/>
            <person name="Citroen M."/>
            <person name="Collymore A."/>
            <person name="Considine T."/>
            <person name="Cook A."/>
            <person name="Cooke P."/>
            <person name="Corum B."/>
            <person name="Cuomo C."/>
            <person name="David R."/>
            <person name="Dawoe T."/>
            <person name="Degray S."/>
            <person name="Dodge S."/>
            <person name="Dooley K."/>
            <person name="Dorje P."/>
            <person name="Dorjee K."/>
            <person name="Dorris L."/>
            <person name="Duffey N."/>
            <person name="Dupes A."/>
            <person name="Elkins T."/>
            <person name="Engels R."/>
            <person name="Erickson J."/>
            <person name="Farina A."/>
            <person name="Faro S."/>
            <person name="Ferreira P."/>
            <person name="Fischer H."/>
            <person name="Fitzgerald M."/>
            <person name="Foley K."/>
            <person name="Gage D."/>
            <person name="Galagan J."/>
            <person name="Gearin G."/>
            <person name="Gnerre S."/>
            <person name="Gnirke A."/>
            <person name="Goyette A."/>
            <person name="Graham J."/>
            <person name="Grandbois E."/>
            <person name="Gyaltsen K."/>
            <person name="Hafez N."/>
            <person name="Hagopian D."/>
            <person name="Hagos B."/>
            <person name="Hall J."/>
            <person name="Hatcher B."/>
            <person name="Heller A."/>
            <person name="Higgins H."/>
            <person name="Honan T."/>
            <person name="Horn A."/>
            <person name="Houde N."/>
            <person name="Hughes L."/>
            <person name="Hulme W."/>
            <person name="Husby E."/>
            <person name="Iliev I."/>
            <person name="Jaffe D."/>
            <person name="Jones C."/>
            <person name="Kamal M."/>
            <person name="Kamat A."/>
            <person name="Kamvysselis M."/>
            <person name="Karlsson E."/>
            <person name="Kells C."/>
            <person name="Kieu A."/>
            <person name="Kisner P."/>
            <person name="Kodira C."/>
            <person name="Kulbokas E."/>
            <person name="Labutti K."/>
            <person name="Lama D."/>
            <person name="Landers T."/>
            <person name="Leger J."/>
            <person name="Levine S."/>
            <person name="Lewis D."/>
            <person name="Lewis T."/>
            <person name="Lindblad-toh K."/>
            <person name="Liu X."/>
            <person name="Lokyitsang T."/>
            <person name="Lokyitsang Y."/>
            <person name="Lucien O."/>
            <person name="Lui A."/>
            <person name="Ma L.J."/>
            <person name="Mabbitt R."/>
            <person name="Macdonald J."/>
            <person name="Maclean C."/>
            <person name="Major J."/>
            <person name="Manning J."/>
            <person name="Marabella R."/>
            <person name="Maru K."/>
            <person name="Matthews C."/>
            <person name="Mauceli E."/>
            <person name="Mccarthy M."/>
            <person name="Mcdonough S."/>
            <person name="Mcghee T."/>
            <person name="Meldrim J."/>
            <person name="Meneus L."/>
            <person name="Mesirov J."/>
            <person name="Mihalev A."/>
            <person name="Mihova T."/>
            <person name="Mikkelsen T."/>
            <person name="Mlenga V."/>
            <person name="Moru K."/>
            <person name="Mozes J."/>
            <person name="Mulrain L."/>
            <person name="Munson G."/>
            <person name="Naylor J."/>
            <person name="Newes C."/>
            <person name="Nguyen C."/>
            <person name="Nguyen N."/>
            <person name="Nguyen T."/>
            <person name="Nicol R."/>
            <person name="Nielsen C."/>
            <person name="Nizzari M."/>
            <person name="Norbu C."/>
            <person name="Norbu N."/>
            <person name="O'donnell P."/>
            <person name="Okoawo O."/>
            <person name="O'leary S."/>
            <person name="Omotosho B."/>
            <person name="O'neill K."/>
            <person name="Osman S."/>
            <person name="Parker S."/>
            <person name="Perrin D."/>
            <person name="Phunkhang P."/>
            <person name="Piqani B."/>
            <person name="Purcell S."/>
            <person name="Rachupka T."/>
            <person name="Ramasamy U."/>
            <person name="Rameau R."/>
            <person name="Ray V."/>
            <person name="Raymond C."/>
            <person name="Retta R."/>
            <person name="Richardson S."/>
            <person name="Rise C."/>
            <person name="Rodriguez J."/>
            <person name="Rogers J."/>
            <person name="Rogov P."/>
            <person name="Rutman M."/>
            <person name="Schupbach R."/>
            <person name="Seaman C."/>
            <person name="Settipalli S."/>
            <person name="Sharpe T."/>
            <person name="Sheridan J."/>
            <person name="Sherpa N."/>
            <person name="Shi J."/>
            <person name="Smirnov S."/>
            <person name="Smith C."/>
            <person name="Sougnez C."/>
            <person name="Spencer B."/>
            <person name="Stalker J."/>
            <person name="Stange-thomann N."/>
            <person name="Stavropoulos S."/>
            <person name="Stetson K."/>
            <person name="Stone C."/>
            <person name="Stone S."/>
            <person name="Stubbs M."/>
            <person name="Talamas J."/>
            <person name="Tchuinga P."/>
            <person name="Tenzing P."/>
            <person name="Tesfaye S."/>
            <person name="Theodore J."/>
            <person name="Thoulutsang Y."/>
            <person name="Topham K."/>
            <person name="Towey S."/>
            <person name="Tsamla T."/>
            <person name="Tsomo N."/>
            <person name="Vallee D."/>
            <person name="Vassiliev H."/>
            <person name="Venkataraman V."/>
            <person name="Vinson J."/>
            <person name="Vo A."/>
            <person name="Wade C."/>
            <person name="Wang S."/>
            <person name="Wangchuk T."/>
            <person name="Wangdi T."/>
            <person name="Whittaker C."/>
            <person name="Wilkinson J."/>
            <person name="Wu Y."/>
            <person name="Wyman D."/>
            <person name="Yadav S."/>
            <person name="Yang S."/>
            <person name="Yang X."/>
            <person name="Yeager S."/>
            <person name="Yee E."/>
            <person name="Young G."/>
            <person name="Zainoun J."/>
            <person name="Zembeck L."/>
            <person name="Zimmer A."/>
            <person name="Zody M."/>
            <person name="Lander E."/>
        </authorList>
    </citation>
    <scope>NUCLEOTIDE SEQUENCE [LARGE SCALE GENOMIC DNA]</scope>
</reference>
<proteinExistence type="predicted"/>
<dbReference type="GO" id="GO:0005085">
    <property type="term" value="F:guanyl-nucleotide exchange factor activity"/>
    <property type="evidence" value="ECO:0007669"/>
    <property type="project" value="InterPro"/>
</dbReference>
<dbReference type="Gene3D" id="1.20.900.10">
    <property type="entry name" value="Dbl homology (DH) domain"/>
    <property type="match status" value="1"/>
</dbReference>
<dbReference type="GeneTree" id="ENSGT00950000183088"/>
<dbReference type="SUPFAM" id="SSF48065">
    <property type="entry name" value="DBL homology domain (DH-domain)"/>
    <property type="match status" value="1"/>
</dbReference>
<reference evidence="2" key="3">
    <citation type="submission" date="2025-09" db="UniProtKB">
        <authorList>
            <consortium name="Ensembl"/>
        </authorList>
    </citation>
    <scope>IDENTIFICATION</scope>
</reference>
<dbReference type="InterPro" id="IPR000219">
    <property type="entry name" value="DH_dom"/>
</dbReference>
<evidence type="ECO:0000259" key="1">
    <source>
        <dbReference type="PROSITE" id="PS50010"/>
    </source>
</evidence>
<dbReference type="PANTHER" id="PTHR22834:SF20">
    <property type="entry name" value="SH3 DOMAIN-CONTAINING PROTEIN"/>
    <property type="match status" value="1"/>
</dbReference>
<feature type="domain" description="DH" evidence="1">
    <location>
        <begin position="1"/>
        <end position="147"/>
    </location>
</feature>
<dbReference type="GO" id="GO:0005737">
    <property type="term" value="C:cytoplasm"/>
    <property type="evidence" value="ECO:0007669"/>
    <property type="project" value="TreeGrafter"/>
</dbReference>
<dbReference type="HOGENOM" id="CLU_107855_0_0_1"/>
<evidence type="ECO:0000313" key="2">
    <source>
        <dbReference type="Ensembl" id="ENSCSAVP00000002828.1"/>
    </source>
</evidence>
<dbReference type="OMA" id="EPLIEHE"/>
<keyword evidence="3" id="KW-1185">Reference proteome</keyword>
<accession>H2YBY0</accession>
<dbReference type="PROSITE" id="PS50010">
    <property type="entry name" value="DH_2"/>
    <property type="match status" value="1"/>
</dbReference>
<evidence type="ECO:0000313" key="3">
    <source>
        <dbReference type="Proteomes" id="UP000007875"/>
    </source>
</evidence>
<dbReference type="CDD" id="cd00160">
    <property type="entry name" value="RhoGEF"/>
    <property type="match status" value="1"/>
</dbReference>
<dbReference type="eggNOG" id="KOG3519">
    <property type="taxonomic scope" value="Eukaryota"/>
</dbReference>
<reference evidence="2" key="2">
    <citation type="submission" date="2025-08" db="UniProtKB">
        <authorList>
            <consortium name="Ensembl"/>
        </authorList>
    </citation>
    <scope>IDENTIFICATION</scope>
</reference>